<comment type="caution">
    <text evidence="2">The sequence shown here is derived from an EMBL/GenBank/DDBJ whole genome shotgun (WGS) entry which is preliminary data.</text>
</comment>
<feature type="compositionally biased region" description="Basic and acidic residues" evidence="1">
    <location>
        <begin position="286"/>
        <end position="297"/>
    </location>
</feature>
<accession>A0A9W9NVG9</accession>
<protein>
    <submittedName>
        <fullName evidence="2">Uncharacterized protein</fullName>
    </submittedName>
</protein>
<feature type="region of interest" description="Disordered" evidence="1">
    <location>
        <begin position="195"/>
        <end position="249"/>
    </location>
</feature>
<proteinExistence type="predicted"/>
<gene>
    <name evidence="2" type="ORF">N7468_006893</name>
</gene>
<evidence type="ECO:0000256" key="1">
    <source>
        <dbReference type="SAM" id="MobiDB-lite"/>
    </source>
</evidence>
<feature type="region of interest" description="Disordered" evidence="1">
    <location>
        <begin position="286"/>
        <end position="345"/>
    </location>
</feature>
<dbReference type="EMBL" id="JAPQKS010000005">
    <property type="protein sequence ID" value="KAJ5225668.1"/>
    <property type="molecule type" value="Genomic_DNA"/>
</dbReference>
<dbReference type="RefSeq" id="XP_058329079.1">
    <property type="nucleotide sequence ID" value="XM_058476189.1"/>
</dbReference>
<evidence type="ECO:0000313" key="3">
    <source>
        <dbReference type="Proteomes" id="UP001150941"/>
    </source>
</evidence>
<evidence type="ECO:0000313" key="2">
    <source>
        <dbReference type="EMBL" id="KAJ5225668.1"/>
    </source>
</evidence>
<reference evidence="2" key="2">
    <citation type="journal article" date="2023" name="IMA Fungus">
        <title>Comparative genomic study of the Penicillium genus elucidates a diverse pangenome and 15 lateral gene transfer events.</title>
        <authorList>
            <person name="Petersen C."/>
            <person name="Sorensen T."/>
            <person name="Nielsen M.R."/>
            <person name="Sondergaard T.E."/>
            <person name="Sorensen J.L."/>
            <person name="Fitzpatrick D.A."/>
            <person name="Frisvad J.C."/>
            <person name="Nielsen K.L."/>
        </authorList>
    </citation>
    <scope>NUCLEOTIDE SEQUENCE</scope>
    <source>
        <strain evidence="2">IBT 19713</strain>
    </source>
</reference>
<feature type="compositionally biased region" description="Polar residues" evidence="1">
    <location>
        <begin position="224"/>
        <end position="244"/>
    </location>
</feature>
<sequence length="537" mass="59369">MTGTQAIPVVACVAAVLAAYNDSSKLFHAMKKKRHRRGQNAEKSLSSSLELGRIEILARWNMNAAQLGKRYEEGDTASQEQIEEIMVKIQGKLLSPLRASVQKNVNLDISAALLASDLGRARTIFVLQELYHRIAVTVSAPLPVSKDSIRVNPSSTMACYMRYYEEQGYLAHPSSNGWSLPPGPPALRVLRGALPPPNGIAELDNEPASTHPEQRTPALVHPSSPLSKIHSLNGSKSSINSATASPGPPPYESLLQIPDGSDIPYKRYRQQTFGLDITRGLRDLQIDPRKDEKRSDPSRILGYDAKLPREAVGQRRGNLPVHPAVRENVPPSRDPAAPNTSHTSLAWNKIGPPIHSKLSLARTVSPMVYNKPYWPPRRENKYAGFCKGAWKLSFGTGRLLYNSEPYGFYGYRQRWCCPCCFFSSPPAPPVPKKEARVDRTVYVHPGTGIKYRWIFLAKSHMAKKEGLSQRSSGFGCIFCVAELGVPAPISDSVEDFMQHLASHWRVDAGGMLAELTRLVVGRVAHDDEDFEINIVAL</sequence>
<reference evidence="2" key="1">
    <citation type="submission" date="2022-11" db="EMBL/GenBank/DDBJ databases">
        <authorList>
            <person name="Petersen C."/>
        </authorList>
    </citation>
    <scope>NUCLEOTIDE SEQUENCE</scope>
    <source>
        <strain evidence="2">IBT 19713</strain>
    </source>
</reference>
<dbReference type="Proteomes" id="UP001150941">
    <property type="component" value="Unassembled WGS sequence"/>
</dbReference>
<dbReference type="OrthoDB" id="25896at2759"/>
<organism evidence="2 3">
    <name type="scientific">Penicillium chermesinum</name>
    <dbReference type="NCBI Taxonomy" id="63820"/>
    <lineage>
        <taxon>Eukaryota</taxon>
        <taxon>Fungi</taxon>
        <taxon>Dikarya</taxon>
        <taxon>Ascomycota</taxon>
        <taxon>Pezizomycotina</taxon>
        <taxon>Eurotiomycetes</taxon>
        <taxon>Eurotiomycetidae</taxon>
        <taxon>Eurotiales</taxon>
        <taxon>Aspergillaceae</taxon>
        <taxon>Penicillium</taxon>
    </lineage>
</organism>
<keyword evidence="3" id="KW-1185">Reference proteome</keyword>
<dbReference type="AlphaFoldDB" id="A0A9W9NVG9"/>
<dbReference type="GeneID" id="83203492"/>
<name>A0A9W9NVG9_9EURO</name>